<dbReference type="EMBL" id="JTDY01000158">
    <property type="protein sequence ID" value="KOB78535.1"/>
    <property type="molecule type" value="Genomic_DNA"/>
</dbReference>
<accession>A0A0L7LSU6</accession>
<organism evidence="1 2">
    <name type="scientific">Operophtera brumata</name>
    <name type="common">Winter moth</name>
    <name type="synonym">Phalaena brumata</name>
    <dbReference type="NCBI Taxonomy" id="104452"/>
    <lineage>
        <taxon>Eukaryota</taxon>
        <taxon>Metazoa</taxon>
        <taxon>Ecdysozoa</taxon>
        <taxon>Arthropoda</taxon>
        <taxon>Hexapoda</taxon>
        <taxon>Insecta</taxon>
        <taxon>Pterygota</taxon>
        <taxon>Neoptera</taxon>
        <taxon>Endopterygota</taxon>
        <taxon>Lepidoptera</taxon>
        <taxon>Glossata</taxon>
        <taxon>Ditrysia</taxon>
        <taxon>Geometroidea</taxon>
        <taxon>Geometridae</taxon>
        <taxon>Larentiinae</taxon>
        <taxon>Operophtera</taxon>
    </lineage>
</organism>
<name>A0A0L7LSU6_OPEBR</name>
<keyword evidence="2" id="KW-1185">Reference proteome</keyword>
<dbReference type="Proteomes" id="UP000037510">
    <property type="component" value="Unassembled WGS sequence"/>
</dbReference>
<evidence type="ECO:0000313" key="1">
    <source>
        <dbReference type="EMBL" id="KOB78535.1"/>
    </source>
</evidence>
<sequence length="108" mass="12313">MEQAVTRSIERLAGQANYGTWAFAMEMLLIDLDLWDCVSEKFVADSVEAKKKDAKARSKICLMCKENIYPMLMHLKTARDTWQALQKYMLTAGYCDGYICCGSYSMSN</sequence>
<proteinExistence type="predicted"/>
<comment type="caution">
    <text evidence="1">The sequence shown here is derived from an EMBL/GenBank/DDBJ whole genome shotgun (WGS) entry which is preliminary data.</text>
</comment>
<protein>
    <submittedName>
        <fullName evidence="1">Uncharacterized protein</fullName>
    </submittedName>
</protein>
<gene>
    <name evidence="1" type="ORF">OBRU01_02218</name>
</gene>
<dbReference type="AlphaFoldDB" id="A0A0L7LSU6"/>
<reference evidence="1 2" key="1">
    <citation type="journal article" date="2015" name="Genome Biol. Evol.">
        <title>The genome of winter moth (Operophtera brumata) provides a genomic perspective on sexual dimorphism and phenology.</title>
        <authorList>
            <person name="Derks M.F."/>
            <person name="Smit S."/>
            <person name="Salis L."/>
            <person name="Schijlen E."/>
            <person name="Bossers A."/>
            <person name="Mateman C."/>
            <person name="Pijl A.S."/>
            <person name="de Ridder D."/>
            <person name="Groenen M.A."/>
            <person name="Visser M.E."/>
            <person name="Megens H.J."/>
        </authorList>
    </citation>
    <scope>NUCLEOTIDE SEQUENCE [LARGE SCALE GENOMIC DNA]</scope>
    <source>
        <strain evidence="1">WM2013NL</strain>
        <tissue evidence="1">Head and thorax</tissue>
    </source>
</reference>
<evidence type="ECO:0000313" key="2">
    <source>
        <dbReference type="Proteomes" id="UP000037510"/>
    </source>
</evidence>
<dbReference type="Pfam" id="PF14223">
    <property type="entry name" value="Retrotran_gag_2"/>
    <property type="match status" value="1"/>
</dbReference>